<comment type="catalytic activity">
    <reaction evidence="6">
        <text>a sn-glycero-3-phosphodiester + H2O = an alcohol + sn-glycerol 3-phosphate + H(+)</text>
        <dbReference type="Rhea" id="RHEA:12969"/>
        <dbReference type="ChEBI" id="CHEBI:15377"/>
        <dbReference type="ChEBI" id="CHEBI:15378"/>
        <dbReference type="ChEBI" id="CHEBI:30879"/>
        <dbReference type="ChEBI" id="CHEBI:57597"/>
        <dbReference type="ChEBI" id="CHEBI:83408"/>
        <dbReference type="EC" id="3.1.4.46"/>
    </reaction>
</comment>
<accession>A0ABS1U1M2</accession>
<comment type="similarity">
    <text evidence="1">Belongs to the glycerophosphoryl diester phosphodiesterase family.</text>
</comment>
<dbReference type="EMBL" id="JAETWB010000001">
    <property type="protein sequence ID" value="MBL6077602.1"/>
    <property type="molecule type" value="Genomic_DNA"/>
</dbReference>
<keyword evidence="3" id="KW-0732">Signal</keyword>
<keyword evidence="4" id="KW-0319">Glycerol metabolism</keyword>
<evidence type="ECO:0000259" key="8">
    <source>
        <dbReference type="PROSITE" id="PS51704"/>
    </source>
</evidence>
<protein>
    <recommendedName>
        <fullName evidence="2">glycerophosphodiester phosphodiesterase</fullName>
        <ecNumber evidence="2">3.1.4.46</ecNumber>
    </recommendedName>
</protein>
<evidence type="ECO:0000256" key="1">
    <source>
        <dbReference type="ARBA" id="ARBA00007277"/>
    </source>
</evidence>
<dbReference type="Gene3D" id="3.20.20.190">
    <property type="entry name" value="Phosphatidylinositol (PI) phosphodiesterase"/>
    <property type="match status" value="1"/>
</dbReference>
<dbReference type="InterPro" id="IPR017946">
    <property type="entry name" value="PLC-like_Pdiesterase_TIM-brl"/>
</dbReference>
<evidence type="ECO:0000256" key="3">
    <source>
        <dbReference type="ARBA" id="ARBA00022729"/>
    </source>
</evidence>
<evidence type="ECO:0000313" key="9">
    <source>
        <dbReference type="EMBL" id="MBL6077602.1"/>
    </source>
</evidence>
<dbReference type="Pfam" id="PF03009">
    <property type="entry name" value="GDPD"/>
    <property type="match status" value="1"/>
</dbReference>
<feature type="region of interest" description="Disordered" evidence="7">
    <location>
        <begin position="1"/>
        <end position="21"/>
    </location>
</feature>
<name>A0ABS1U1M2_9PROT</name>
<dbReference type="RefSeq" id="WP_202830695.1">
    <property type="nucleotide sequence ID" value="NZ_JAETWB010000001.1"/>
</dbReference>
<keyword evidence="10" id="KW-1185">Reference proteome</keyword>
<dbReference type="PANTHER" id="PTHR43620">
    <property type="entry name" value="GLYCEROPHOSPHORYL DIESTER PHOSPHODIESTERASE"/>
    <property type="match status" value="1"/>
</dbReference>
<comment type="caution">
    <text evidence="9">The sequence shown here is derived from an EMBL/GenBank/DDBJ whole genome shotgun (WGS) entry which is preliminary data.</text>
</comment>
<evidence type="ECO:0000256" key="7">
    <source>
        <dbReference type="SAM" id="MobiDB-lite"/>
    </source>
</evidence>
<keyword evidence="5" id="KW-0378">Hydrolase</keyword>
<dbReference type="PANTHER" id="PTHR43620:SF7">
    <property type="entry name" value="GLYCEROPHOSPHODIESTER PHOSPHODIESTERASE GDPD5-RELATED"/>
    <property type="match status" value="1"/>
</dbReference>
<evidence type="ECO:0000256" key="6">
    <source>
        <dbReference type="ARBA" id="ARBA00047512"/>
    </source>
</evidence>
<sequence length="451" mass="49298">MSEFNTLDGGAPEVIGHRGASGYRPEHTLEAYRLAIELGADVIEPDLVVTRDGVLIARHENELGGTTDVADRAEFADRETTKTIDGQEITGWFAEDFTLAEIKTLYARERIPEVRPDNTEYDDLYRIPTLDEVIELVRQEEARTGREIGIIPETKHPTFFAQEGTYLDGTPIQQDTSQLLVDALVKAGFTDPERVTIQSFELGNLIELQKEIMPASGIDLPLVQLLGGSYDLAFNFDPGKAALGADASIYDVLGLDLSMESAINEDLLSAEALQAMARVYAEGIGPYKDYIRPVTELETPVDGDGDGEAEITRQLTGETTSLVEDAHAAGLEVAPYTLRAEESFLSLTPDGKVETLTEEARALIEIGVDGIFTDNPDIGRGAVNQEFEARNWEGADWDAIAAEAARNFERTGEWYVSGIGFGDPDRAEVTDWNAVAAQVEANFAATGQWFV</sequence>
<feature type="domain" description="GP-PDE" evidence="8">
    <location>
        <begin position="12"/>
        <end position="383"/>
    </location>
</feature>
<evidence type="ECO:0000313" key="10">
    <source>
        <dbReference type="Proteomes" id="UP000660885"/>
    </source>
</evidence>
<organism evidence="9 10">
    <name type="scientific">Belnapia arida</name>
    <dbReference type="NCBI Taxonomy" id="2804533"/>
    <lineage>
        <taxon>Bacteria</taxon>
        <taxon>Pseudomonadati</taxon>
        <taxon>Pseudomonadota</taxon>
        <taxon>Alphaproteobacteria</taxon>
        <taxon>Acetobacterales</taxon>
        <taxon>Roseomonadaceae</taxon>
        <taxon>Belnapia</taxon>
    </lineage>
</organism>
<reference evidence="9 10" key="1">
    <citation type="submission" date="2021-01" db="EMBL/GenBank/DDBJ databases">
        <title>Belnapia mucosa sp. nov. and Belnapia arida sp. nov., isolated from the Tabernas Desert (Almeria, Spain).</title>
        <authorList>
            <person name="Molina-Menor E."/>
            <person name="Vidal-Verdu A."/>
            <person name="Calonge A."/>
            <person name="Satari L."/>
            <person name="Pereto J."/>
            <person name="Porcar M."/>
        </authorList>
    </citation>
    <scope>NUCLEOTIDE SEQUENCE [LARGE SCALE GENOMIC DNA]</scope>
    <source>
        <strain evidence="9 10">T18</strain>
    </source>
</reference>
<dbReference type="PROSITE" id="PS51704">
    <property type="entry name" value="GP_PDE"/>
    <property type="match status" value="1"/>
</dbReference>
<dbReference type="EC" id="3.1.4.46" evidence="2"/>
<evidence type="ECO:0000256" key="5">
    <source>
        <dbReference type="ARBA" id="ARBA00022801"/>
    </source>
</evidence>
<dbReference type="InterPro" id="IPR030395">
    <property type="entry name" value="GP_PDE_dom"/>
</dbReference>
<dbReference type="SUPFAM" id="SSF51695">
    <property type="entry name" value="PLC-like phosphodiesterases"/>
    <property type="match status" value="1"/>
</dbReference>
<evidence type="ECO:0000256" key="4">
    <source>
        <dbReference type="ARBA" id="ARBA00022798"/>
    </source>
</evidence>
<dbReference type="Proteomes" id="UP000660885">
    <property type="component" value="Unassembled WGS sequence"/>
</dbReference>
<proteinExistence type="inferred from homology"/>
<gene>
    <name evidence="9" type="ORF">JMJ56_06260</name>
</gene>
<evidence type="ECO:0000256" key="2">
    <source>
        <dbReference type="ARBA" id="ARBA00012247"/>
    </source>
</evidence>